<dbReference type="PANTHER" id="PTHR43155">
    <property type="entry name" value="CYCLIC DI-GMP PHOSPHODIESTERASE PA4108-RELATED"/>
    <property type="match status" value="1"/>
</dbReference>
<dbReference type="SUPFAM" id="SSF55781">
    <property type="entry name" value="GAF domain-like"/>
    <property type="match status" value="1"/>
</dbReference>
<name>A0A367ZIS3_9BACT</name>
<protein>
    <submittedName>
        <fullName evidence="2">Adenylate cyclase</fullName>
    </submittedName>
</protein>
<comment type="caution">
    <text evidence="2">The sequence shown here is derived from an EMBL/GenBank/DDBJ whole genome shotgun (WGS) entry which is preliminary data.</text>
</comment>
<sequence length="300" mass="33280">MQRTIESLERIIALGENLLTTFDIEGLLTQIVKHVKDLLEADGATLYLVDPIEKLMISQVILSDRVEEIVLKVGNDSIAGYTALNRRSLNIPDAYGDLSGYHPSLKFNREIDEKFHTHTKSILTHPLVLRDELIGVFQVVNKKGGIPFDDEDLRILRNFAVIAGIAILNARLVERVVEEQTNANDIIEHISEKVIIQNLEGEILSLNHRAAEDLPPGISAREAKGRKVVDLFPSLAGLSGEIRKVIDHNLDKTFSGGKMPYVILTAKNSRQMIEKIILIIKEPANHHLPGPPPATADDPA</sequence>
<dbReference type="InterPro" id="IPR029016">
    <property type="entry name" value="GAF-like_dom_sf"/>
</dbReference>
<dbReference type="Gene3D" id="3.30.450.20">
    <property type="entry name" value="PAS domain"/>
    <property type="match status" value="1"/>
</dbReference>
<reference evidence="2 3" key="1">
    <citation type="submission" date="2018-05" db="EMBL/GenBank/DDBJ databases">
        <title>A metagenomic window into the 2 km-deep terrestrial subsurface aquifer revealed taxonomically and functionally diverse microbial community comprising novel uncultured bacterial lineages.</title>
        <authorList>
            <person name="Kadnikov V.V."/>
            <person name="Mardanov A.V."/>
            <person name="Beletsky A.V."/>
            <person name="Banks D."/>
            <person name="Pimenov N.V."/>
            <person name="Frank Y.A."/>
            <person name="Karnachuk O.V."/>
            <person name="Ravin N.V."/>
        </authorList>
    </citation>
    <scope>NUCLEOTIDE SEQUENCE [LARGE SCALE GENOMIC DNA]</scope>
    <source>
        <strain evidence="2">BY5</strain>
    </source>
</reference>
<organism evidence="2 3">
    <name type="scientific">Candidatus Ozemobacter sibiricus</name>
    <dbReference type="NCBI Taxonomy" id="2268124"/>
    <lineage>
        <taxon>Bacteria</taxon>
        <taxon>Candidatus Ozemobacteria</taxon>
        <taxon>Candidatus Ozemobacterales</taxon>
        <taxon>Candidatus Ozemobacteraceae</taxon>
        <taxon>Candidatus Ozemobacter</taxon>
    </lineage>
</organism>
<feature type="domain" description="GAF" evidence="1">
    <location>
        <begin position="23"/>
        <end position="177"/>
    </location>
</feature>
<dbReference type="EMBL" id="QOQW01000029">
    <property type="protein sequence ID" value="RCK77986.1"/>
    <property type="molecule type" value="Genomic_DNA"/>
</dbReference>
<accession>A0A367ZIS3</accession>
<dbReference type="Gene3D" id="3.30.450.40">
    <property type="match status" value="1"/>
</dbReference>
<evidence type="ECO:0000313" key="2">
    <source>
        <dbReference type="EMBL" id="RCK77986.1"/>
    </source>
</evidence>
<dbReference type="SMART" id="SM00065">
    <property type="entry name" value="GAF"/>
    <property type="match status" value="1"/>
</dbReference>
<dbReference type="Proteomes" id="UP000252355">
    <property type="component" value="Unassembled WGS sequence"/>
</dbReference>
<dbReference type="Pfam" id="PF01590">
    <property type="entry name" value="GAF"/>
    <property type="match status" value="1"/>
</dbReference>
<dbReference type="PANTHER" id="PTHR43155:SF2">
    <property type="entry name" value="CYCLIC DI-GMP PHOSPHODIESTERASE PA4108"/>
    <property type="match status" value="1"/>
</dbReference>
<dbReference type="InterPro" id="IPR003018">
    <property type="entry name" value="GAF"/>
</dbReference>
<dbReference type="AlphaFoldDB" id="A0A367ZIS3"/>
<evidence type="ECO:0000313" key="3">
    <source>
        <dbReference type="Proteomes" id="UP000252355"/>
    </source>
</evidence>
<proteinExistence type="predicted"/>
<gene>
    <name evidence="2" type="ORF">OZSIB_1895</name>
</gene>
<evidence type="ECO:0000259" key="1">
    <source>
        <dbReference type="SMART" id="SM00065"/>
    </source>
</evidence>